<proteinExistence type="predicted"/>
<dbReference type="InterPro" id="IPR016024">
    <property type="entry name" value="ARM-type_fold"/>
</dbReference>
<dbReference type="GO" id="GO:0016567">
    <property type="term" value="P:protein ubiquitination"/>
    <property type="evidence" value="ECO:0007669"/>
    <property type="project" value="InterPro"/>
</dbReference>
<dbReference type="PANTHER" id="PTHR13129">
    <property type="entry name" value="VPRBP PROTEIN-RELATED"/>
    <property type="match status" value="1"/>
</dbReference>
<keyword evidence="2" id="KW-0539">Nucleus</keyword>
<feature type="region of interest" description="Disordered" evidence="3">
    <location>
        <begin position="727"/>
        <end position="750"/>
    </location>
</feature>
<reference evidence="4" key="1">
    <citation type="submission" date="2016-06" db="UniProtKB">
        <authorList>
            <consortium name="WormBaseParasite"/>
        </authorList>
    </citation>
    <scope>IDENTIFICATION</scope>
</reference>
<sequence length="855" mass="94254">LSHVEQAKMSEEITRDTRSAIERCDDLMSQWRAERNSPSFDPVPLLIQLSELLEEQINIFFSTDPDPFDDRHPLRTDSSCDLGQLLRSLSTHESFLERVTFVYLVGSNDPTDRLVVAASRLLCAMRLGVTLSFTLDEELMPFMYNGGILDLIYVYVSPEAAARDIRLTFEALRLLGSLMCHRCVYLEFVEKDGLRAVLKVPRPSVAATAVSVVLYYTAYFEDAMERVCQMPVSILTDLIKYALWLVECSHPSARCYSLFFLNLVLCYGVTFELFQAQNGLVYLYNAICVLPLRLTEDNPPTLKDTTSWHVVRASLCAIRRFLEISLLLWIDEIDPSLSSLFDESPRAVAAAGYRPITFSSEQFSRLMALIIARIRPETAWQPTQQLKDCGAINVLYRIIARNVYAHNSWPCRNECTRLAVDILNLMCITYDLADEIASANVFCFPAGISTTAFLSTSPLFSSLNAIGDSPRSAAGSADVTVHLPSPSGPSLGRAERGGLINQLLEIVEQVGGGGTNGTWDFGSRRTVNANRRARSRALRDGSGGVGDDHEVPADGRPTAPGERLPPSIGAGESETAPADGEDDPMIDTAEADERVNGLHMLFSISREDDGWDVAVHKSVLAFICTLVYRPITEHEHPDNPIPATSVLSQIPGSIGSSSSAMAPPSSPTLQGSGSPGGLTSPASMRLSTPPFKAPHRSSVLSSGRTNRKRRYDEMVTQPLFVHSLPLDGPISQPITPPPQASPPVSRRPGSPTISNNYSENGIPAAFGRQPHTRLLYRQACLWSIVRRQHGIMALLYHLETKQPISEADSIRTLACRGLVGLARSEEVRSMLAKMPLFTKALLQRKFFTSESQFRC</sequence>
<dbReference type="InterPro" id="IPR033270">
    <property type="entry name" value="VPRBP/DCAF1"/>
</dbReference>
<dbReference type="SUPFAM" id="SSF48371">
    <property type="entry name" value="ARM repeat"/>
    <property type="match status" value="1"/>
</dbReference>
<accession>A0A183B775</accession>
<feature type="region of interest" description="Disordered" evidence="3">
    <location>
        <begin position="635"/>
        <end position="709"/>
    </location>
</feature>
<protein>
    <submittedName>
        <fullName evidence="4">LisH domain-containing protein</fullName>
    </submittedName>
</protein>
<dbReference type="GO" id="GO:0080008">
    <property type="term" value="C:Cul4-RING E3 ubiquitin ligase complex"/>
    <property type="evidence" value="ECO:0007669"/>
    <property type="project" value="TreeGrafter"/>
</dbReference>
<evidence type="ECO:0000256" key="1">
    <source>
        <dbReference type="ARBA" id="ARBA00004123"/>
    </source>
</evidence>
<evidence type="ECO:0000313" key="4">
    <source>
        <dbReference type="WBParaSite" id="ECPE_0001510001-mRNA-1"/>
    </source>
</evidence>
<name>A0A183B775_9TREM</name>
<feature type="compositionally biased region" description="Low complexity" evidence="3">
    <location>
        <begin position="648"/>
        <end position="663"/>
    </location>
</feature>
<organism evidence="4">
    <name type="scientific">Echinostoma caproni</name>
    <dbReference type="NCBI Taxonomy" id="27848"/>
    <lineage>
        <taxon>Eukaryota</taxon>
        <taxon>Metazoa</taxon>
        <taxon>Spiralia</taxon>
        <taxon>Lophotrochozoa</taxon>
        <taxon>Platyhelminthes</taxon>
        <taxon>Trematoda</taxon>
        <taxon>Digenea</taxon>
        <taxon>Plagiorchiida</taxon>
        <taxon>Echinostomata</taxon>
        <taxon>Echinostomatoidea</taxon>
        <taxon>Echinostomatidae</taxon>
        <taxon>Echinostoma</taxon>
    </lineage>
</organism>
<evidence type="ECO:0000256" key="2">
    <source>
        <dbReference type="ARBA" id="ARBA00023242"/>
    </source>
</evidence>
<dbReference type="WBParaSite" id="ECPE_0001510001-mRNA-1">
    <property type="protein sequence ID" value="ECPE_0001510001-mRNA-1"/>
    <property type="gene ID" value="ECPE_0001510001"/>
</dbReference>
<dbReference type="GO" id="GO:0005634">
    <property type="term" value="C:nucleus"/>
    <property type="evidence" value="ECO:0007669"/>
    <property type="project" value="UniProtKB-SubCell"/>
</dbReference>
<dbReference type="AlphaFoldDB" id="A0A183B775"/>
<feature type="region of interest" description="Disordered" evidence="3">
    <location>
        <begin position="530"/>
        <end position="583"/>
    </location>
</feature>
<comment type="subcellular location">
    <subcellularLocation>
        <location evidence="1">Nucleus</location>
    </subcellularLocation>
</comment>
<evidence type="ECO:0000256" key="3">
    <source>
        <dbReference type="SAM" id="MobiDB-lite"/>
    </source>
</evidence>
<dbReference type="PANTHER" id="PTHR13129:SF4">
    <property type="entry name" value="DDB1- AND CUL4-ASSOCIATED FACTOR 1"/>
    <property type="match status" value="1"/>
</dbReference>